<sequence>MAKLIMLILVLLVSVQSVNLFASEASLHQIEIAHLQQPHDHAEDASMENKEHHTQDCHHCGHCSGTHLTIVIVRSPAVLSVYTHSEAYSQAPAKVRTFVEQTHRPPIV</sequence>
<protein>
    <recommendedName>
        <fullName evidence="4">DUF2946 domain-containing protein</fullName>
    </recommendedName>
</protein>
<feature type="chain" id="PRO_5034678996" description="DUF2946 domain-containing protein" evidence="1">
    <location>
        <begin position="23"/>
        <end position="108"/>
    </location>
</feature>
<accession>A0A8I0MYP1</accession>
<dbReference type="RefSeq" id="WP_147391476.1">
    <property type="nucleotide sequence ID" value="NZ_AQHF01000033.1"/>
</dbReference>
<name>A0A8I0MYP1_9GAMM</name>
<evidence type="ECO:0008006" key="4">
    <source>
        <dbReference type="Google" id="ProtNLM"/>
    </source>
</evidence>
<keyword evidence="1" id="KW-0732">Signal</keyword>
<dbReference type="InterPro" id="IPR021333">
    <property type="entry name" value="DUF2946"/>
</dbReference>
<comment type="caution">
    <text evidence="2">The sequence shown here is derived from an EMBL/GenBank/DDBJ whole genome shotgun (WGS) entry which is preliminary data.</text>
</comment>
<evidence type="ECO:0000256" key="1">
    <source>
        <dbReference type="SAM" id="SignalP"/>
    </source>
</evidence>
<dbReference type="Proteomes" id="UP000660708">
    <property type="component" value="Unassembled WGS sequence"/>
</dbReference>
<evidence type="ECO:0000313" key="3">
    <source>
        <dbReference type="Proteomes" id="UP000660708"/>
    </source>
</evidence>
<dbReference type="AlphaFoldDB" id="A0A8I0MYP1"/>
<proteinExistence type="predicted"/>
<feature type="signal peptide" evidence="1">
    <location>
        <begin position="1"/>
        <end position="22"/>
    </location>
</feature>
<reference evidence="2 3" key="1">
    <citation type="submission" date="2015-06" db="EMBL/GenBank/DDBJ databases">
        <title>Genome sequence of Pseudoalteromonas peptidolytica.</title>
        <authorList>
            <person name="Xie B.-B."/>
            <person name="Rong J.-C."/>
            <person name="Qin Q.-L."/>
            <person name="Zhang Y.-Z."/>
        </authorList>
    </citation>
    <scope>NUCLEOTIDE SEQUENCE [LARGE SCALE GENOMIC DNA]</scope>
    <source>
        <strain evidence="2 3">F12-50-A1</strain>
    </source>
</reference>
<evidence type="ECO:0000313" key="2">
    <source>
        <dbReference type="EMBL" id="MBE0348429.1"/>
    </source>
</evidence>
<dbReference type="EMBL" id="AQHF01000033">
    <property type="protein sequence ID" value="MBE0348429.1"/>
    <property type="molecule type" value="Genomic_DNA"/>
</dbReference>
<keyword evidence="3" id="KW-1185">Reference proteome</keyword>
<organism evidence="2 3">
    <name type="scientific">Pseudoalteromonas peptidolytica F12-50-A1</name>
    <dbReference type="NCBI Taxonomy" id="1315280"/>
    <lineage>
        <taxon>Bacteria</taxon>
        <taxon>Pseudomonadati</taxon>
        <taxon>Pseudomonadota</taxon>
        <taxon>Gammaproteobacteria</taxon>
        <taxon>Alteromonadales</taxon>
        <taxon>Pseudoalteromonadaceae</taxon>
        <taxon>Pseudoalteromonas</taxon>
    </lineage>
</organism>
<dbReference type="Pfam" id="PF11162">
    <property type="entry name" value="DUF2946"/>
    <property type="match status" value="1"/>
</dbReference>
<gene>
    <name evidence="2" type="ORF">PPEP_b0165</name>
</gene>